<dbReference type="SUPFAM" id="SSF51905">
    <property type="entry name" value="FAD/NAD(P)-binding domain"/>
    <property type="match status" value="1"/>
</dbReference>
<dbReference type="GO" id="GO:0006569">
    <property type="term" value="P:L-tryptophan catabolic process"/>
    <property type="evidence" value="ECO:0007669"/>
    <property type="project" value="UniProtKB-UniRule"/>
</dbReference>
<comment type="cofactor">
    <cofactor evidence="1 9">
        <name>FAD</name>
        <dbReference type="ChEBI" id="CHEBI:57692"/>
    </cofactor>
</comment>
<keyword evidence="5 9" id="KW-0521">NADP</keyword>
<comment type="catalytic activity">
    <reaction evidence="8 9">
        <text>L-kynurenine + NADPH + O2 + H(+) = 3-hydroxy-L-kynurenine + NADP(+) + H2O</text>
        <dbReference type="Rhea" id="RHEA:20545"/>
        <dbReference type="ChEBI" id="CHEBI:15377"/>
        <dbReference type="ChEBI" id="CHEBI:15378"/>
        <dbReference type="ChEBI" id="CHEBI:15379"/>
        <dbReference type="ChEBI" id="CHEBI:57783"/>
        <dbReference type="ChEBI" id="CHEBI:57959"/>
        <dbReference type="ChEBI" id="CHEBI:58125"/>
        <dbReference type="ChEBI" id="CHEBI:58349"/>
        <dbReference type="EC" id="1.14.13.9"/>
    </reaction>
</comment>
<dbReference type="InterPro" id="IPR002938">
    <property type="entry name" value="FAD-bd"/>
</dbReference>
<proteinExistence type="inferred from homology"/>
<dbReference type="Gene3D" id="3.50.50.60">
    <property type="entry name" value="FAD/NAD(P)-binding domain"/>
    <property type="match status" value="1"/>
</dbReference>
<evidence type="ECO:0000259" key="10">
    <source>
        <dbReference type="Pfam" id="PF01494"/>
    </source>
</evidence>
<dbReference type="STRING" id="1895771.BGO89_12735"/>
<feature type="domain" description="FAD-binding" evidence="10">
    <location>
        <begin position="4"/>
        <end position="353"/>
    </location>
</feature>
<dbReference type="PANTHER" id="PTHR46028:SF2">
    <property type="entry name" value="KYNURENINE 3-MONOOXYGENASE"/>
    <property type="match status" value="1"/>
</dbReference>
<dbReference type="GO" id="GO:0009435">
    <property type="term" value="P:NAD+ biosynthetic process"/>
    <property type="evidence" value="ECO:0007669"/>
    <property type="project" value="UniProtKB-UniPathway"/>
</dbReference>
<accession>A0A1M3KUX0</accession>
<evidence type="ECO:0000256" key="8">
    <source>
        <dbReference type="ARBA" id="ARBA00047818"/>
    </source>
</evidence>
<evidence type="ECO:0000256" key="3">
    <source>
        <dbReference type="ARBA" id="ARBA00022642"/>
    </source>
</evidence>
<comment type="function">
    <text evidence="9">Catalyzes the hydroxylation of L-kynurenine (L-Kyn) to form 3-hydroxy-L-kynurenine (L-3OHKyn). Required for synthesis of quinolinic acid.</text>
</comment>
<comment type="pathway">
    <text evidence="9">Cofactor biosynthesis; NAD(+) biosynthesis; quinolinate from L-kynurenine: step 1/3.</text>
</comment>
<dbReference type="InterPro" id="IPR027545">
    <property type="entry name" value="Kynurenine_monooxygenase"/>
</dbReference>
<name>A0A1M3KUX0_9BACT</name>
<dbReference type="EC" id="1.14.13.9" evidence="9"/>
<dbReference type="FunFam" id="3.50.50.60:FF:000185">
    <property type="entry name" value="Kynurenine 3-monooxygenase"/>
    <property type="match status" value="1"/>
</dbReference>
<gene>
    <name evidence="9" type="primary">kmo</name>
    <name evidence="11" type="ORF">BGO89_12735</name>
</gene>
<comment type="similarity">
    <text evidence="9">Belongs to the aromatic-ring hydroxylase family. KMO subfamily.</text>
</comment>
<evidence type="ECO:0000313" key="11">
    <source>
        <dbReference type="EMBL" id="OJX56203.1"/>
    </source>
</evidence>
<dbReference type="UniPathway" id="UPA00253">
    <property type="reaction ID" value="UER00328"/>
</dbReference>
<evidence type="ECO:0000313" key="12">
    <source>
        <dbReference type="Proteomes" id="UP000184233"/>
    </source>
</evidence>
<dbReference type="InterPro" id="IPR036188">
    <property type="entry name" value="FAD/NAD-bd_sf"/>
</dbReference>
<protein>
    <recommendedName>
        <fullName evidence="9">Kynurenine 3-monooxygenase</fullName>
        <ecNumber evidence="9">1.14.13.9</ecNumber>
    </recommendedName>
    <alternativeName>
        <fullName evidence="9">Kynurenine 3-hydroxylase</fullName>
    </alternativeName>
</protein>
<dbReference type="PRINTS" id="PR00420">
    <property type="entry name" value="RNGMNOXGNASE"/>
</dbReference>
<keyword evidence="2 9" id="KW-0285">Flavoprotein</keyword>
<evidence type="ECO:0000256" key="5">
    <source>
        <dbReference type="ARBA" id="ARBA00022857"/>
    </source>
</evidence>
<evidence type="ECO:0000256" key="2">
    <source>
        <dbReference type="ARBA" id="ARBA00022630"/>
    </source>
</evidence>
<organism evidence="11 12">
    <name type="scientific">Candidatus Kapaibacterium thiocyanatum</name>
    <dbReference type="NCBI Taxonomy" id="1895771"/>
    <lineage>
        <taxon>Bacteria</taxon>
        <taxon>Pseudomonadati</taxon>
        <taxon>Candidatus Kapaibacteriota</taxon>
        <taxon>Candidatus Kapaibacteriia</taxon>
        <taxon>Candidatus Kapaibacteriales</taxon>
        <taxon>Candidatus Kapaibacteriaceae</taxon>
        <taxon>Candidatus Kapaibacterium</taxon>
    </lineage>
</organism>
<dbReference type="Proteomes" id="UP000184233">
    <property type="component" value="Unassembled WGS sequence"/>
</dbReference>
<dbReference type="GO" id="GO:0043420">
    <property type="term" value="P:anthranilate metabolic process"/>
    <property type="evidence" value="ECO:0007669"/>
    <property type="project" value="UniProtKB-UniRule"/>
</dbReference>
<keyword evidence="6 9" id="KW-0560">Oxidoreductase</keyword>
<dbReference type="PANTHER" id="PTHR46028">
    <property type="entry name" value="KYNURENINE 3-MONOOXYGENASE"/>
    <property type="match status" value="1"/>
</dbReference>
<keyword evidence="7 9" id="KW-0503">Monooxygenase</keyword>
<dbReference type="GO" id="GO:0071949">
    <property type="term" value="F:FAD binding"/>
    <property type="evidence" value="ECO:0007669"/>
    <property type="project" value="InterPro"/>
</dbReference>
<sequence>MQRITIVGAGLVGCLLSVMLAKRGYKVRLFERRPDMRNATISAGRSINLAMSDRGLRALELAGIADDIRTVAIPMRGRVMHDVAGNQTFLAYGVGDQAINSVSRGELNKVLLSCAERHGVEITFSVRCTDVDVDDARAVFENVHTGERMTVDADILFGADGAYSAVREKMQKTDRFDYSQTYLQHGYKELHIPPTSTGGFGIEKHALHIWPRHSYMMIALPNLDGSFTCTLFFAHDGSPSFTELTTKQDVERFFDEQFPDARAMMPTLIEDFFSNPESSLVTVRCSPWIMKDRVALIGDAAHAIVPFYGQGMNCGFEDCRILMECLDHCKGDWADTLRTYQDLRKPAGDAIADLALDNFIEMRDKVADPAFLLRKKIEAWLHAHYPARFIPLYTLVTFSSDTPYNEAQRIGREQDDLMQHIMSLPAVAADWQSEEAAKLMHDIMKARPDIVVASGSPGKN</sequence>
<dbReference type="GO" id="GO:0070189">
    <property type="term" value="P:kynurenine metabolic process"/>
    <property type="evidence" value="ECO:0007669"/>
    <property type="project" value="TreeGrafter"/>
</dbReference>
<dbReference type="Pfam" id="PF01494">
    <property type="entry name" value="FAD_binding_3"/>
    <property type="match status" value="1"/>
</dbReference>
<keyword evidence="4 9" id="KW-0274">FAD</keyword>
<dbReference type="HAMAP" id="MF_01971">
    <property type="entry name" value="Kynurenine_monooxygenase"/>
    <property type="match status" value="1"/>
</dbReference>
<dbReference type="GO" id="GO:0004502">
    <property type="term" value="F:kynurenine 3-monooxygenase activity"/>
    <property type="evidence" value="ECO:0007669"/>
    <property type="project" value="UniProtKB-UniRule"/>
</dbReference>
<evidence type="ECO:0000256" key="7">
    <source>
        <dbReference type="ARBA" id="ARBA00023033"/>
    </source>
</evidence>
<evidence type="ECO:0000256" key="6">
    <source>
        <dbReference type="ARBA" id="ARBA00023002"/>
    </source>
</evidence>
<evidence type="ECO:0000256" key="9">
    <source>
        <dbReference type="HAMAP-Rule" id="MF_01971"/>
    </source>
</evidence>
<evidence type="ECO:0000256" key="1">
    <source>
        <dbReference type="ARBA" id="ARBA00001974"/>
    </source>
</evidence>
<keyword evidence="3 9" id="KW-0662">Pyridine nucleotide biosynthesis</keyword>
<dbReference type="AlphaFoldDB" id="A0A1M3KUX0"/>
<comment type="caution">
    <text evidence="11">The sequence shown here is derived from an EMBL/GenBank/DDBJ whole genome shotgun (WGS) entry which is preliminary data.</text>
</comment>
<dbReference type="EMBL" id="MKVH01000025">
    <property type="protein sequence ID" value="OJX56203.1"/>
    <property type="molecule type" value="Genomic_DNA"/>
</dbReference>
<evidence type="ECO:0000256" key="4">
    <source>
        <dbReference type="ARBA" id="ARBA00022827"/>
    </source>
</evidence>
<dbReference type="GO" id="GO:0019805">
    <property type="term" value="P:quinolinate biosynthetic process"/>
    <property type="evidence" value="ECO:0007669"/>
    <property type="project" value="UniProtKB-UniRule"/>
</dbReference>
<reference evidence="11 12" key="1">
    <citation type="submission" date="2016-09" db="EMBL/GenBank/DDBJ databases">
        <title>Genome-resolved meta-omics ties microbial dynamics to process performance in biotechnology for thiocyanate degradation.</title>
        <authorList>
            <person name="Kantor R.S."/>
            <person name="Huddy R.J."/>
            <person name="Iyer R."/>
            <person name="Thomas B.C."/>
            <person name="Brown C.T."/>
            <person name="Anantharaman K."/>
            <person name="Tringe S."/>
            <person name="Hettich R.L."/>
            <person name="Harrison S.T."/>
            <person name="Banfield J.F."/>
        </authorList>
    </citation>
    <scope>NUCLEOTIDE SEQUENCE [LARGE SCALE GENOMIC DNA]</scope>
    <source>
        <strain evidence="11">59-99</strain>
    </source>
</reference>